<dbReference type="InterPro" id="IPR050832">
    <property type="entry name" value="Bact_Acetyltransf"/>
</dbReference>
<sequence>MFPLTFLRAQLHDAPALADLVNSAYRGEASRLGWTTEADLLDGKRTDAEELTAALTDPAVLIVAGFEADRLVACVQVRLADREAQIGMLTVDPARQNRGVGRRLLGAAEDLAARTWAIERFAMFVIPRRAELLAYYQRRGYRRTGVLLPFPENPMLWQPKVTDLSLERLEKPV</sequence>
<dbReference type="PANTHER" id="PTHR43877:SF2">
    <property type="entry name" value="AMINOALKYLPHOSPHONATE N-ACETYLTRANSFERASE-RELATED"/>
    <property type="match status" value="1"/>
</dbReference>
<dbReference type="Gene3D" id="3.40.630.30">
    <property type="match status" value="1"/>
</dbReference>
<dbReference type="OrthoDB" id="119501at2"/>
<dbReference type="InterPro" id="IPR000182">
    <property type="entry name" value="GNAT_dom"/>
</dbReference>
<organism evidence="4 5">
    <name type="scientific">Methylomonas koyamae</name>
    <dbReference type="NCBI Taxonomy" id="702114"/>
    <lineage>
        <taxon>Bacteria</taxon>
        <taxon>Pseudomonadati</taxon>
        <taxon>Pseudomonadota</taxon>
        <taxon>Gammaproteobacteria</taxon>
        <taxon>Methylococcales</taxon>
        <taxon>Methylococcaceae</taxon>
        <taxon>Methylomonas</taxon>
    </lineage>
</organism>
<keyword evidence="1 4" id="KW-0808">Transferase</keyword>
<accession>A0A177NM54</accession>
<dbReference type="Pfam" id="PF00583">
    <property type="entry name" value="Acetyltransf_1"/>
    <property type="match status" value="1"/>
</dbReference>
<dbReference type="PROSITE" id="PS51186">
    <property type="entry name" value="GNAT"/>
    <property type="match status" value="1"/>
</dbReference>
<dbReference type="GO" id="GO:0016747">
    <property type="term" value="F:acyltransferase activity, transferring groups other than amino-acyl groups"/>
    <property type="evidence" value="ECO:0007669"/>
    <property type="project" value="InterPro"/>
</dbReference>
<name>A0A177NM54_9GAMM</name>
<comment type="caution">
    <text evidence="4">The sequence shown here is derived from an EMBL/GenBank/DDBJ whole genome shotgun (WGS) entry which is preliminary data.</text>
</comment>
<evidence type="ECO:0000313" key="4">
    <source>
        <dbReference type="EMBL" id="OAI19005.1"/>
    </source>
</evidence>
<evidence type="ECO:0000256" key="2">
    <source>
        <dbReference type="ARBA" id="ARBA00023315"/>
    </source>
</evidence>
<evidence type="ECO:0000256" key="1">
    <source>
        <dbReference type="ARBA" id="ARBA00022679"/>
    </source>
</evidence>
<keyword evidence="5" id="KW-1185">Reference proteome</keyword>
<keyword evidence="2" id="KW-0012">Acyltransferase</keyword>
<dbReference type="PANTHER" id="PTHR43877">
    <property type="entry name" value="AMINOALKYLPHOSPHONATE N-ACETYLTRANSFERASE-RELATED-RELATED"/>
    <property type="match status" value="1"/>
</dbReference>
<dbReference type="RefSeq" id="WP_064028324.1">
    <property type="nucleotide sequence ID" value="NZ_LUUK01000163.1"/>
</dbReference>
<proteinExistence type="predicted"/>
<evidence type="ECO:0000313" key="5">
    <source>
        <dbReference type="Proteomes" id="UP000077628"/>
    </source>
</evidence>
<feature type="domain" description="N-acetyltransferase" evidence="3">
    <location>
        <begin position="4"/>
        <end position="162"/>
    </location>
</feature>
<reference evidence="5" key="1">
    <citation type="submission" date="2016-03" db="EMBL/GenBank/DDBJ databases">
        <authorList>
            <person name="Heylen K."/>
            <person name="De Vos P."/>
            <person name="Vekeman B."/>
        </authorList>
    </citation>
    <scope>NUCLEOTIDE SEQUENCE [LARGE SCALE GENOMIC DNA]</scope>
    <source>
        <strain evidence="5">R-45383</strain>
    </source>
</reference>
<dbReference type="Proteomes" id="UP000077628">
    <property type="component" value="Unassembled WGS sequence"/>
</dbReference>
<gene>
    <name evidence="4" type="ORF">A1355_05140</name>
</gene>
<dbReference type="CDD" id="cd04301">
    <property type="entry name" value="NAT_SF"/>
    <property type="match status" value="1"/>
</dbReference>
<dbReference type="EMBL" id="LUUK01000163">
    <property type="protein sequence ID" value="OAI19005.1"/>
    <property type="molecule type" value="Genomic_DNA"/>
</dbReference>
<dbReference type="AlphaFoldDB" id="A0A177NM54"/>
<dbReference type="InterPro" id="IPR016181">
    <property type="entry name" value="Acyl_CoA_acyltransferase"/>
</dbReference>
<dbReference type="SUPFAM" id="SSF55729">
    <property type="entry name" value="Acyl-CoA N-acyltransferases (Nat)"/>
    <property type="match status" value="1"/>
</dbReference>
<protein>
    <submittedName>
        <fullName evidence="4">GCN5 family acetyltransferase</fullName>
    </submittedName>
</protein>
<dbReference type="STRING" id="702114.A1355_05140"/>
<evidence type="ECO:0000259" key="3">
    <source>
        <dbReference type="PROSITE" id="PS51186"/>
    </source>
</evidence>